<sequence>MADCGCRLPEPLHAVFDTAARSGIPDTAVHRAAHQAILRSFASSARPPSPAELADTVGADQEQRAGVLAELARNDVTGLDTTGAIRLADPFSTQPTAHRVRISGGATPWAMCAVDALGIPAMLRTDAVIESADPRTGAAVMVEAAARARAGDTYPARWQPRHAVVLAGARPVTGPAASVCCETVNFFADREGAEEWSRRNPEVTYTVLDQEQAVRLGIRTFGTLLGTP</sequence>
<dbReference type="Proteomes" id="UP001250214">
    <property type="component" value="Unassembled WGS sequence"/>
</dbReference>
<dbReference type="Pfam" id="PF03243">
    <property type="entry name" value="MerB"/>
    <property type="match status" value="1"/>
</dbReference>
<dbReference type="InterPro" id="IPR004927">
    <property type="entry name" value="MerB"/>
</dbReference>
<dbReference type="EMBL" id="JAVLVT010000003">
    <property type="protein sequence ID" value="MDS1270252.1"/>
    <property type="molecule type" value="Genomic_DNA"/>
</dbReference>
<dbReference type="InterPro" id="IPR053717">
    <property type="entry name" value="MerB_lyase_sf"/>
</dbReference>
<organism evidence="1 2">
    <name type="scientific">Lipingzhangella rawalii</name>
    <dbReference type="NCBI Taxonomy" id="2055835"/>
    <lineage>
        <taxon>Bacteria</taxon>
        <taxon>Bacillati</taxon>
        <taxon>Actinomycetota</taxon>
        <taxon>Actinomycetes</taxon>
        <taxon>Streptosporangiales</taxon>
        <taxon>Nocardiopsidaceae</taxon>
        <taxon>Lipingzhangella</taxon>
    </lineage>
</organism>
<accession>A0ABU2H4L9</accession>
<reference evidence="2" key="1">
    <citation type="submission" date="2023-07" db="EMBL/GenBank/DDBJ databases">
        <title>Novel species in the genus Lipingzhangella isolated from Sambhar Salt Lake.</title>
        <authorList>
            <person name="Jiya N."/>
            <person name="Kajale S."/>
            <person name="Sharma A."/>
        </authorList>
    </citation>
    <scope>NUCLEOTIDE SEQUENCE [LARGE SCALE GENOMIC DNA]</scope>
    <source>
        <strain evidence="2">LS1_29</strain>
    </source>
</reference>
<name>A0ABU2H4L9_9ACTN</name>
<keyword evidence="1" id="KW-0456">Lyase</keyword>
<gene>
    <name evidence="1" type="ORF">RIF23_08095</name>
</gene>
<comment type="caution">
    <text evidence="1">The sequence shown here is derived from an EMBL/GenBank/DDBJ whole genome shotgun (WGS) entry which is preliminary data.</text>
</comment>
<evidence type="ECO:0000313" key="2">
    <source>
        <dbReference type="Proteomes" id="UP001250214"/>
    </source>
</evidence>
<keyword evidence="2" id="KW-1185">Reference proteome</keyword>
<dbReference type="RefSeq" id="WP_310912097.1">
    <property type="nucleotide sequence ID" value="NZ_JAVLVT010000003.1"/>
</dbReference>
<evidence type="ECO:0000313" key="1">
    <source>
        <dbReference type="EMBL" id="MDS1270252.1"/>
    </source>
</evidence>
<dbReference type="Gene3D" id="3.30.450.410">
    <property type="match status" value="1"/>
</dbReference>
<proteinExistence type="predicted"/>
<dbReference type="GO" id="GO:0016829">
    <property type="term" value="F:lyase activity"/>
    <property type="evidence" value="ECO:0007669"/>
    <property type="project" value="UniProtKB-KW"/>
</dbReference>
<protein>
    <submittedName>
        <fullName evidence="1">Alkylmercury lyase family protein</fullName>
    </submittedName>
</protein>
<dbReference type="SUPFAM" id="SSF160387">
    <property type="entry name" value="NosL/MerB-like"/>
    <property type="match status" value="1"/>
</dbReference>